<dbReference type="Proteomes" id="UP000265566">
    <property type="component" value="Chromosome 3"/>
</dbReference>
<name>A0A396IT03_MEDTR</name>
<accession>A0A396IT03</accession>
<sequence length="85" mass="10487">MIMKMALSRRPQHGYSKMDKEDSEERKHRQAQFLIYKALEKVDSRRKPSYLRIKIFKLKVKLGNSCRRIKKRFFLKCQRSWSLFY</sequence>
<dbReference type="EMBL" id="PSQE01000003">
    <property type="protein sequence ID" value="RHN67623.1"/>
    <property type="molecule type" value="Genomic_DNA"/>
</dbReference>
<dbReference type="PANTHER" id="PTHR35687:SF2">
    <property type="match status" value="1"/>
</dbReference>
<proteinExistence type="predicted"/>
<evidence type="ECO:0000313" key="2">
    <source>
        <dbReference type="EMBL" id="RHN67623.1"/>
    </source>
</evidence>
<gene>
    <name evidence="2" type="ORF">MtrunA17_Chr3g0104671</name>
</gene>
<comment type="caution">
    <text evidence="2">The sequence shown here is derived from an EMBL/GenBank/DDBJ whole genome shotgun (WGS) entry which is preliminary data.</text>
</comment>
<feature type="compositionally biased region" description="Basic and acidic residues" evidence="1">
    <location>
        <begin position="16"/>
        <end position="26"/>
    </location>
</feature>
<feature type="region of interest" description="Disordered" evidence="1">
    <location>
        <begin position="1"/>
        <end position="26"/>
    </location>
</feature>
<protein>
    <submittedName>
        <fullName evidence="2">Uncharacterized protein</fullName>
    </submittedName>
</protein>
<reference evidence="2" key="1">
    <citation type="journal article" date="2018" name="Nat. Plants">
        <title>Whole-genome landscape of Medicago truncatula symbiotic genes.</title>
        <authorList>
            <person name="Pecrix Y."/>
            <person name="Gamas P."/>
            <person name="Carrere S."/>
        </authorList>
    </citation>
    <scope>NUCLEOTIDE SEQUENCE</scope>
    <source>
        <tissue evidence="2">Leaves</tissue>
    </source>
</reference>
<dbReference type="Gramene" id="rna15830">
    <property type="protein sequence ID" value="RHN67623.1"/>
    <property type="gene ID" value="gene15830"/>
</dbReference>
<organism evidence="2">
    <name type="scientific">Medicago truncatula</name>
    <name type="common">Barrel medic</name>
    <name type="synonym">Medicago tribuloides</name>
    <dbReference type="NCBI Taxonomy" id="3880"/>
    <lineage>
        <taxon>Eukaryota</taxon>
        <taxon>Viridiplantae</taxon>
        <taxon>Streptophyta</taxon>
        <taxon>Embryophyta</taxon>
        <taxon>Tracheophyta</taxon>
        <taxon>Spermatophyta</taxon>
        <taxon>Magnoliopsida</taxon>
        <taxon>eudicotyledons</taxon>
        <taxon>Gunneridae</taxon>
        <taxon>Pentapetalae</taxon>
        <taxon>rosids</taxon>
        <taxon>fabids</taxon>
        <taxon>Fabales</taxon>
        <taxon>Fabaceae</taxon>
        <taxon>Papilionoideae</taxon>
        <taxon>50 kb inversion clade</taxon>
        <taxon>NPAAA clade</taxon>
        <taxon>Hologalegina</taxon>
        <taxon>IRL clade</taxon>
        <taxon>Trifolieae</taxon>
        <taxon>Medicago</taxon>
    </lineage>
</organism>
<dbReference type="PANTHER" id="PTHR35687">
    <property type="entry name" value="OS07G0516700 PROTEIN"/>
    <property type="match status" value="1"/>
</dbReference>
<evidence type="ECO:0000256" key="1">
    <source>
        <dbReference type="SAM" id="MobiDB-lite"/>
    </source>
</evidence>
<dbReference type="AlphaFoldDB" id="A0A396IT03"/>